<dbReference type="InterPro" id="IPR003591">
    <property type="entry name" value="Leu-rich_rpt_typical-subtyp"/>
</dbReference>
<feature type="compositionally biased region" description="Low complexity" evidence="3">
    <location>
        <begin position="787"/>
        <end position="799"/>
    </location>
</feature>
<dbReference type="Pfam" id="PF04270">
    <property type="entry name" value="Strep_his_triad"/>
    <property type="match status" value="4"/>
</dbReference>
<feature type="compositionally biased region" description="Low complexity" evidence="3">
    <location>
        <begin position="820"/>
        <end position="835"/>
    </location>
</feature>
<dbReference type="NCBIfam" id="TIGR01363">
    <property type="entry name" value="strep_his_triad"/>
    <property type="match status" value="1"/>
</dbReference>
<dbReference type="Gene3D" id="3.80.10.10">
    <property type="entry name" value="Ribonuclease Inhibitor"/>
    <property type="match status" value="2"/>
</dbReference>
<dbReference type="Pfam" id="PF13516">
    <property type="entry name" value="LRR_6"/>
    <property type="match status" value="1"/>
</dbReference>
<dbReference type="Proteomes" id="UP000030019">
    <property type="component" value="Unassembled WGS sequence"/>
</dbReference>
<feature type="region of interest" description="Disordered" evidence="3">
    <location>
        <begin position="754"/>
        <end position="867"/>
    </location>
</feature>
<dbReference type="InterPro" id="IPR023832">
    <property type="entry name" value="His_triad_protein"/>
</dbReference>
<feature type="region of interest" description="Disordered" evidence="3">
    <location>
        <begin position="269"/>
        <end position="306"/>
    </location>
</feature>
<name>A0A0A0DLW9_9STRE</name>
<feature type="compositionally biased region" description="Pro residues" evidence="3">
    <location>
        <begin position="279"/>
        <end position="297"/>
    </location>
</feature>
<feature type="chain" id="PRO_5039712454" evidence="4">
    <location>
        <begin position="23"/>
        <end position="867"/>
    </location>
</feature>
<dbReference type="Pfam" id="PF12799">
    <property type="entry name" value="LRR_4"/>
    <property type="match status" value="1"/>
</dbReference>
<accession>A0A0A0DLW9</accession>
<protein>
    <submittedName>
        <fullName evidence="5">Putative internalin</fullName>
    </submittedName>
</protein>
<dbReference type="InterPro" id="IPR025875">
    <property type="entry name" value="Leu-rich_rpt_4"/>
</dbReference>
<comment type="caution">
    <text evidence="5">The sequence shown here is derived from an EMBL/GenBank/DDBJ whole genome shotgun (WGS) entry which is preliminary data.</text>
</comment>
<feature type="region of interest" description="Disordered" evidence="3">
    <location>
        <begin position="182"/>
        <end position="202"/>
    </location>
</feature>
<dbReference type="PANTHER" id="PTHR47566:SF1">
    <property type="entry name" value="PROTEIN NUD1"/>
    <property type="match status" value="1"/>
</dbReference>
<feature type="region of interest" description="Disordered" evidence="3">
    <location>
        <begin position="31"/>
        <end position="57"/>
    </location>
</feature>
<dbReference type="SMART" id="SM00365">
    <property type="entry name" value="LRR_SD22"/>
    <property type="match status" value="5"/>
</dbReference>
<proteinExistence type="predicted"/>
<dbReference type="PANTHER" id="PTHR47566">
    <property type="match status" value="1"/>
</dbReference>
<dbReference type="SMART" id="SM00369">
    <property type="entry name" value="LRR_TYP"/>
    <property type="match status" value="4"/>
</dbReference>
<dbReference type="Gene3D" id="3.10.50.90">
    <property type="match status" value="3"/>
</dbReference>
<feature type="signal peptide" evidence="4">
    <location>
        <begin position="1"/>
        <end position="22"/>
    </location>
</feature>
<gene>
    <name evidence="5" type="ORF">SSIN_0305</name>
</gene>
<feature type="compositionally biased region" description="Basic and acidic residues" evidence="3">
    <location>
        <begin position="847"/>
        <end position="867"/>
    </location>
</feature>
<dbReference type="InterPro" id="IPR032675">
    <property type="entry name" value="LRR_dom_sf"/>
</dbReference>
<dbReference type="PROSITE" id="PS51450">
    <property type="entry name" value="LRR"/>
    <property type="match status" value="5"/>
</dbReference>
<dbReference type="STRING" id="176090.SSIN_0305"/>
<dbReference type="GO" id="GO:0035591">
    <property type="term" value="F:signaling adaptor activity"/>
    <property type="evidence" value="ECO:0007669"/>
    <property type="project" value="TreeGrafter"/>
</dbReference>
<evidence type="ECO:0000256" key="4">
    <source>
        <dbReference type="SAM" id="SignalP"/>
    </source>
</evidence>
<keyword evidence="6" id="KW-1185">Reference proteome</keyword>
<dbReference type="RefSeq" id="WP_037614955.1">
    <property type="nucleotide sequence ID" value="NZ_JPEN01000028.1"/>
</dbReference>
<dbReference type="InterPro" id="IPR001611">
    <property type="entry name" value="Leu-rich_rpt"/>
</dbReference>
<keyword evidence="1" id="KW-0433">Leucine-rich repeat</keyword>
<evidence type="ECO:0000256" key="3">
    <source>
        <dbReference type="SAM" id="MobiDB-lite"/>
    </source>
</evidence>
<evidence type="ECO:0000256" key="1">
    <source>
        <dbReference type="ARBA" id="ARBA00022614"/>
    </source>
</evidence>
<keyword evidence="2" id="KW-0677">Repeat</keyword>
<evidence type="ECO:0000256" key="2">
    <source>
        <dbReference type="ARBA" id="ARBA00022737"/>
    </source>
</evidence>
<dbReference type="EMBL" id="JPEN01000028">
    <property type="protein sequence ID" value="KGM37927.1"/>
    <property type="molecule type" value="Genomic_DNA"/>
</dbReference>
<keyword evidence="4" id="KW-0732">Signal</keyword>
<dbReference type="SUPFAM" id="SSF52058">
    <property type="entry name" value="L domain-like"/>
    <property type="match status" value="1"/>
</dbReference>
<organism evidence="5 6">
    <name type="scientific">Streptococcus sinensis</name>
    <dbReference type="NCBI Taxonomy" id="176090"/>
    <lineage>
        <taxon>Bacteria</taxon>
        <taxon>Bacillati</taxon>
        <taxon>Bacillota</taxon>
        <taxon>Bacilli</taxon>
        <taxon>Lactobacillales</taxon>
        <taxon>Streptococcaceae</taxon>
        <taxon>Streptococcus</taxon>
    </lineage>
</organism>
<dbReference type="InterPro" id="IPR006270">
    <property type="entry name" value="Strep_his_triad_rpt"/>
</dbReference>
<dbReference type="PROSITE" id="PS51257">
    <property type="entry name" value="PROKAR_LIPOPROTEIN"/>
    <property type="match status" value="1"/>
</dbReference>
<dbReference type="InterPro" id="IPR037228">
    <property type="entry name" value="PhtA_dom_sf"/>
</dbReference>
<dbReference type="PATRIC" id="fig|176090.4.peg.304"/>
<dbReference type="AlphaFoldDB" id="A0A0A0DLW9"/>
<evidence type="ECO:0000313" key="6">
    <source>
        <dbReference type="Proteomes" id="UP000030019"/>
    </source>
</evidence>
<sequence length="867" mass="94927">MTFNKKLLSLAGIVLACNLCLAACQSQSSHQENSKEKVKVKREVKKESKASKNRAVPGVDKPTDDGFLFKSESQIKARTSEGLILEHDGHTHFIFYSDLKNSKWAYLIPKDGQAPAGSGSAQLTNQMNTADDGYVFNPKDIVSEDQYGYVVRHGDHYHYILKQSVANLAQVPTYRPNLSGNATGHIYQPSPVPSSPQQQGTNKRQFAGIDYPTSDGFLFKGTGVTGKLATGLLADHNGHTHFIPYEQLIASQWESLIPAEHKKAAEDAYYGRRGHAQPSPEPSPAPAPTPTPEPAPKPSDEEEEIAKKKAYLAQQLGIDESLIQVSDTDKGKVFIYPHGDHSHSTLISEIDTTKSFDPHGNPHAHDAVGMATLKALGFDDEIIEDILHATADTPFPSDETDTEKMKAWLATVKYLNIGQRKDPLERKGLDLMPNIEVLGIGFTPIKDIRPVLQFKHLKQLWMTKTGVTNYDFLKEIPSLEGLDISQNGITDLSFLKDYPNLKTVAAAGNEITDISPLAKLKNLESLNLDYNNISDISALSKLSKLKAVSLEHNQLQDVSALSQKEDLTRLFLSNNPNLNLNTLKASHLEELTADNSNVESLNFLKSNPNLTTLSLNGNRLTSLAGIEAAKNLVTLSATQNKIKTLDIPATQSSLKNLNLAENELKNLEGINQFRALDNLAVNKNKITTLALQEPNKTVTYINVSDNHIPKAELELNEKQIPKALAQHFPDVQGGSIENNQPADAKAEEITALKNQEATQNKTEENKEVANESEADGRVSQEKEASDKQASAEASSQQAPKDAEHPAASPEAELSERVVDAEVSSKPSSEEVPAAEKPALDDEPAQAADKENQKDPKDKEKADKEANH</sequence>
<dbReference type="InterPro" id="IPR052574">
    <property type="entry name" value="CDIRP"/>
</dbReference>
<feature type="compositionally biased region" description="Basic and acidic residues" evidence="3">
    <location>
        <begin position="761"/>
        <end position="786"/>
    </location>
</feature>
<dbReference type="eggNOG" id="COG4886">
    <property type="taxonomic scope" value="Bacteria"/>
</dbReference>
<evidence type="ECO:0000313" key="5">
    <source>
        <dbReference type="EMBL" id="KGM37927.1"/>
    </source>
</evidence>
<dbReference type="SUPFAM" id="SSF142887">
    <property type="entry name" value="PhtA domain-like"/>
    <property type="match status" value="3"/>
</dbReference>
<reference evidence="5 6" key="1">
    <citation type="submission" date="2014-06" db="EMBL/GenBank/DDBJ databases">
        <authorList>
            <person name="Teng J.L."/>
            <person name="Huang Y."/>
            <person name="Tse H."/>
            <person name="Lau S.K."/>
            <person name="Woo P.C."/>
        </authorList>
    </citation>
    <scope>NUCLEOTIDE SEQUENCE [LARGE SCALE GENOMIC DNA]</scope>
    <source>
        <strain evidence="5 6">HKU4</strain>
    </source>
</reference>